<organism evidence="2 3">
    <name type="scientific">Purpureocillium takamizusanense</name>
    <dbReference type="NCBI Taxonomy" id="2060973"/>
    <lineage>
        <taxon>Eukaryota</taxon>
        <taxon>Fungi</taxon>
        <taxon>Dikarya</taxon>
        <taxon>Ascomycota</taxon>
        <taxon>Pezizomycotina</taxon>
        <taxon>Sordariomycetes</taxon>
        <taxon>Hypocreomycetidae</taxon>
        <taxon>Hypocreales</taxon>
        <taxon>Ophiocordycipitaceae</taxon>
        <taxon>Purpureocillium</taxon>
    </lineage>
</organism>
<accession>A0A9Q8QHQ7</accession>
<dbReference type="AlphaFoldDB" id="A0A9Q8QHQ7"/>
<dbReference type="KEGG" id="ptkz:JDV02_006189"/>
<sequence>MLYVNAGKAMAPVEAHALSASSPSSAGRDSGGTAMAPAEAHVPARHRLSPRADGGGDDDYCDDGQCCSGCRRKGYHTVIRFVNRFVDRCRRVEVYKPKCSVDAATEPACYQRAACTTDGKYVNVNMDTRHCCVSQHGCECIKTRKV</sequence>
<reference evidence="2" key="1">
    <citation type="submission" date="2021-11" db="EMBL/GenBank/DDBJ databases">
        <title>Purpureocillium_takamizusanense_genome.</title>
        <authorList>
            <person name="Nguyen N.-H."/>
        </authorList>
    </citation>
    <scope>NUCLEOTIDE SEQUENCE</scope>
    <source>
        <strain evidence="2">PT3</strain>
    </source>
</reference>
<gene>
    <name evidence="2" type="ORF">JDV02_006189</name>
</gene>
<evidence type="ECO:0000313" key="3">
    <source>
        <dbReference type="Proteomes" id="UP000829364"/>
    </source>
</evidence>
<protein>
    <submittedName>
        <fullName evidence="2">Uncharacterized protein</fullName>
    </submittedName>
</protein>
<dbReference type="Proteomes" id="UP000829364">
    <property type="component" value="Chromosome 5"/>
</dbReference>
<evidence type="ECO:0000256" key="1">
    <source>
        <dbReference type="SAM" id="MobiDB-lite"/>
    </source>
</evidence>
<proteinExistence type="predicted"/>
<name>A0A9Q8QHQ7_9HYPO</name>
<feature type="compositionally biased region" description="Low complexity" evidence="1">
    <location>
        <begin position="18"/>
        <end position="32"/>
    </location>
</feature>
<keyword evidence="3" id="KW-1185">Reference proteome</keyword>
<dbReference type="EMBL" id="CP086358">
    <property type="protein sequence ID" value="UNI20063.1"/>
    <property type="molecule type" value="Genomic_DNA"/>
</dbReference>
<dbReference type="GeneID" id="72068138"/>
<dbReference type="RefSeq" id="XP_047843544.1">
    <property type="nucleotide sequence ID" value="XM_047987558.1"/>
</dbReference>
<evidence type="ECO:0000313" key="2">
    <source>
        <dbReference type="EMBL" id="UNI20063.1"/>
    </source>
</evidence>
<feature type="region of interest" description="Disordered" evidence="1">
    <location>
        <begin position="18"/>
        <end position="57"/>
    </location>
</feature>